<comment type="caution">
    <text evidence="2">The sequence shown here is derived from an EMBL/GenBank/DDBJ whole genome shotgun (WGS) entry which is preliminary data.</text>
</comment>
<accession>A0A8J2IV12</accession>
<feature type="chain" id="PRO_5035302965" evidence="1">
    <location>
        <begin position="19"/>
        <end position="161"/>
    </location>
</feature>
<organism evidence="2 3">
    <name type="scientific">Fusarium equiseti</name>
    <name type="common">Fusarium scirpi</name>
    <dbReference type="NCBI Taxonomy" id="61235"/>
    <lineage>
        <taxon>Eukaryota</taxon>
        <taxon>Fungi</taxon>
        <taxon>Dikarya</taxon>
        <taxon>Ascomycota</taxon>
        <taxon>Pezizomycotina</taxon>
        <taxon>Sordariomycetes</taxon>
        <taxon>Hypocreomycetidae</taxon>
        <taxon>Hypocreales</taxon>
        <taxon>Nectriaceae</taxon>
        <taxon>Fusarium</taxon>
        <taxon>Fusarium incarnatum-equiseti species complex</taxon>
    </lineage>
</organism>
<evidence type="ECO:0000313" key="2">
    <source>
        <dbReference type="EMBL" id="CAG7565361.1"/>
    </source>
</evidence>
<dbReference type="Proteomes" id="UP000693738">
    <property type="component" value="Unassembled WGS sequence"/>
</dbReference>
<protein>
    <submittedName>
        <fullName evidence="2">Uncharacterized protein</fullName>
    </submittedName>
</protein>
<dbReference type="EMBL" id="CAJSTJ010000182">
    <property type="protein sequence ID" value="CAG7565361.1"/>
    <property type="molecule type" value="Genomic_DNA"/>
</dbReference>
<sequence length="161" mass="17194">MHFSAVLTTLASASIASARIIGMSAPANIKPGAPFDIILKTGKSSEPTQEISVSWGYTSAVNGNENYELGNYVTTQYLGPSKSNTKGDIVIKATAPKELAKWKDPETVLTVAVHQAVGKTATSVVNGYIVGFNIAKQTSARQVISKDGIGWKQDDTCKFKW</sequence>
<evidence type="ECO:0000313" key="3">
    <source>
        <dbReference type="Proteomes" id="UP000693738"/>
    </source>
</evidence>
<gene>
    <name evidence="2" type="ORF">FEQUK3_LOCUS11081</name>
</gene>
<feature type="signal peptide" evidence="1">
    <location>
        <begin position="1"/>
        <end position="18"/>
    </location>
</feature>
<dbReference type="InterPro" id="IPR045469">
    <property type="entry name" value="Nis1"/>
</dbReference>
<name>A0A8J2IV12_FUSEQ</name>
<proteinExistence type="predicted"/>
<dbReference type="AlphaFoldDB" id="A0A8J2IV12"/>
<dbReference type="Pfam" id="PF19271">
    <property type="entry name" value="Nis1"/>
    <property type="match status" value="1"/>
</dbReference>
<evidence type="ECO:0000256" key="1">
    <source>
        <dbReference type="SAM" id="SignalP"/>
    </source>
</evidence>
<keyword evidence="1" id="KW-0732">Signal</keyword>
<reference evidence="2" key="1">
    <citation type="submission" date="2021-05" db="EMBL/GenBank/DDBJ databases">
        <authorList>
            <person name="Khan N."/>
        </authorList>
    </citation>
    <scope>NUCLEOTIDE SEQUENCE</scope>
</reference>